<gene>
    <name evidence="2" type="ORF">SAMN02746009_03014</name>
</gene>
<dbReference type="Proteomes" id="UP000183947">
    <property type="component" value="Unassembled WGS sequence"/>
</dbReference>
<dbReference type="Gene3D" id="3.40.50.10610">
    <property type="entry name" value="ABC-type transport auxiliary lipoprotein component"/>
    <property type="match status" value="1"/>
</dbReference>
<dbReference type="OrthoDB" id="669636at2"/>
<keyword evidence="3" id="KW-1185">Reference proteome</keyword>
<dbReference type="AlphaFoldDB" id="A0A1M7BVY9"/>
<feature type="signal peptide" evidence="1">
    <location>
        <begin position="1"/>
        <end position="24"/>
    </location>
</feature>
<name>A0A1M7BVY9_9BACT</name>
<accession>A0A1M7BVY9</accession>
<sequence length="235" mass="26140">MSRFLYPLLLSAGLLAATSCARQAYTTNTLDAPALTAHRTVAIMPFEVEQDRLRLRDISYAGPSPSEDDIKKHQQNWTAAQLLERRNLGYQLQQQLLAQLLAQQPGNGYTVQFQDVKETNKRLLAAGITYENLPNHTMQELQQALGVDALLSGQTLLYQPMPNGVNLAARILLNDGVAAGLPSNTATTNLMLHDCRNGQLTWRFDYERAGSASLNPERLSKDLVKAASRSFPYRR</sequence>
<evidence type="ECO:0000256" key="1">
    <source>
        <dbReference type="SAM" id="SignalP"/>
    </source>
</evidence>
<evidence type="ECO:0000313" key="2">
    <source>
        <dbReference type="EMBL" id="SHL58739.1"/>
    </source>
</evidence>
<reference evidence="3" key="1">
    <citation type="submission" date="2016-11" db="EMBL/GenBank/DDBJ databases">
        <authorList>
            <person name="Varghese N."/>
            <person name="Submissions S."/>
        </authorList>
    </citation>
    <scope>NUCLEOTIDE SEQUENCE [LARGE SCALE GENOMIC DNA]</scope>
    <source>
        <strain evidence="3">DSM 18569</strain>
    </source>
</reference>
<dbReference type="STRING" id="1121959.SAMN02746009_03014"/>
<feature type="chain" id="PRO_5012025639" description="DUF4136 domain-containing protein" evidence="1">
    <location>
        <begin position="25"/>
        <end position="235"/>
    </location>
</feature>
<dbReference type="RefSeq" id="WP_073286771.1">
    <property type="nucleotide sequence ID" value="NZ_FRAS01000017.1"/>
</dbReference>
<dbReference type="PROSITE" id="PS51257">
    <property type="entry name" value="PROKAR_LIPOPROTEIN"/>
    <property type="match status" value="1"/>
</dbReference>
<protein>
    <recommendedName>
        <fullName evidence="4">DUF4136 domain-containing protein</fullName>
    </recommendedName>
</protein>
<keyword evidence="1" id="KW-0732">Signal</keyword>
<dbReference type="EMBL" id="FRAS01000017">
    <property type="protein sequence ID" value="SHL58739.1"/>
    <property type="molecule type" value="Genomic_DNA"/>
</dbReference>
<evidence type="ECO:0008006" key="4">
    <source>
        <dbReference type="Google" id="ProtNLM"/>
    </source>
</evidence>
<organism evidence="2 3">
    <name type="scientific">Hymenobacter psychrotolerans DSM 18569</name>
    <dbReference type="NCBI Taxonomy" id="1121959"/>
    <lineage>
        <taxon>Bacteria</taxon>
        <taxon>Pseudomonadati</taxon>
        <taxon>Bacteroidota</taxon>
        <taxon>Cytophagia</taxon>
        <taxon>Cytophagales</taxon>
        <taxon>Hymenobacteraceae</taxon>
        <taxon>Hymenobacter</taxon>
    </lineage>
</organism>
<evidence type="ECO:0000313" key="3">
    <source>
        <dbReference type="Proteomes" id="UP000183947"/>
    </source>
</evidence>
<proteinExistence type="predicted"/>